<feature type="region of interest" description="Disordered" evidence="1">
    <location>
        <begin position="1"/>
        <end position="22"/>
    </location>
</feature>
<dbReference type="Proteomes" id="UP001234178">
    <property type="component" value="Unassembled WGS sequence"/>
</dbReference>
<accession>A0ABQ9ZRD7</accession>
<evidence type="ECO:0000313" key="2">
    <source>
        <dbReference type="EMBL" id="KAK4015487.1"/>
    </source>
</evidence>
<protein>
    <submittedName>
        <fullName evidence="2">Uncharacterized protein</fullName>
    </submittedName>
</protein>
<evidence type="ECO:0000313" key="3">
    <source>
        <dbReference type="Proteomes" id="UP001234178"/>
    </source>
</evidence>
<organism evidence="2 3">
    <name type="scientific">Daphnia magna</name>
    <dbReference type="NCBI Taxonomy" id="35525"/>
    <lineage>
        <taxon>Eukaryota</taxon>
        <taxon>Metazoa</taxon>
        <taxon>Ecdysozoa</taxon>
        <taxon>Arthropoda</taxon>
        <taxon>Crustacea</taxon>
        <taxon>Branchiopoda</taxon>
        <taxon>Diplostraca</taxon>
        <taxon>Cladocera</taxon>
        <taxon>Anomopoda</taxon>
        <taxon>Daphniidae</taxon>
        <taxon>Daphnia</taxon>
    </lineage>
</organism>
<gene>
    <name evidence="2" type="ORF">OUZ56_030464</name>
</gene>
<name>A0ABQ9ZRD7_9CRUS</name>
<dbReference type="EMBL" id="JAOYFB010000005">
    <property type="protein sequence ID" value="KAK4015487.1"/>
    <property type="molecule type" value="Genomic_DNA"/>
</dbReference>
<comment type="caution">
    <text evidence="2">The sequence shown here is derived from an EMBL/GenBank/DDBJ whole genome shotgun (WGS) entry which is preliminary data.</text>
</comment>
<keyword evidence="3" id="KW-1185">Reference proteome</keyword>
<evidence type="ECO:0000256" key="1">
    <source>
        <dbReference type="SAM" id="MobiDB-lite"/>
    </source>
</evidence>
<reference evidence="2 3" key="1">
    <citation type="journal article" date="2023" name="Nucleic Acids Res.">
        <title>The hologenome of Daphnia magna reveals possible DNA methylation and microbiome-mediated evolution of the host genome.</title>
        <authorList>
            <person name="Chaturvedi A."/>
            <person name="Li X."/>
            <person name="Dhandapani V."/>
            <person name="Marshall H."/>
            <person name="Kissane S."/>
            <person name="Cuenca-Cambronero M."/>
            <person name="Asole G."/>
            <person name="Calvet F."/>
            <person name="Ruiz-Romero M."/>
            <person name="Marangio P."/>
            <person name="Guigo R."/>
            <person name="Rago D."/>
            <person name="Mirbahai L."/>
            <person name="Eastwood N."/>
            <person name="Colbourne J.K."/>
            <person name="Zhou J."/>
            <person name="Mallon E."/>
            <person name="Orsini L."/>
        </authorList>
    </citation>
    <scope>NUCLEOTIDE SEQUENCE [LARGE SCALE GENOMIC DNA]</scope>
    <source>
        <strain evidence="2">LRV0_1</strain>
    </source>
</reference>
<proteinExistence type="predicted"/>
<sequence length="71" mass="7907">MDGAAPPPLYISGRQKTTRSGPEERCVLQALATYTWMEDRRLSRQISSVDHHVRCDCQSPGPVSFVFAVEA</sequence>